<dbReference type="OrthoDB" id="4986073at2"/>
<dbReference type="Gene3D" id="3.30.70.270">
    <property type="match status" value="1"/>
</dbReference>
<dbReference type="SUPFAM" id="SSF46785">
    <property type="entry name" value="Winged helix' DNA-binding domain"/>
    <property type="match status" value="1"/>
</dbReference>
<name>A0A1M6BZP1_9FIRM</name>
<dbReference type="InterPro" id="IPR036390">
    <property type="entry name" value="WH_DNA-bd_sf"/>
</dbReference>
<dbReference type="AlphaFoldDB" id="A0A1M6BZP1"/>
<reference evidence="1 2" key="1">
    <citation type="submission" date="2016-11" db="EMBL/GenBank/DDBJ databases">
        <authorList>
            <person name="Jaros S."/>
            <person name="Januszkiewicz K."/>
            <person name="Wedrychowicz H."/>
        </authorList>
    </citation>
    <scope>NUCLEOTIDE SEQUENCE [LARGE SCALE GENOMIC DNA]</scope>
    <source>
        <strain evidence="1 2">DSM 17477</strain>
    </source>
</reference>
<dbReference type="Gene3D" id="1.10.10.10">
    <property type="entry name" value="Winged helix-like DNA-binding domain superfamily/Winged helix DNA-binding domain"/>
    <property type="match status" value="1"/>
</dbReference>
<organism evidence="1 2">
    <name type="scientific">Dethiosulfatibacter aminovorans DSM 17477</name>
    <dbReference type="NCBI Taxonomy" id="1121476"/>
    <lineage>
        <taxon>Bacteria</taxon>
        <taxon>Bacillati</taxon>
        <taxon>Bacillota</taxon>
        <taxon>Tissierellia</taxon>
        <taxon>Dethiosulfatibacter</taxon>
    </lineage>
</organism>
<accession>A0A1M6BZP1</accession>
<keyword evidence="2" id="KW-1185">Reference proteome</keyword>
<dbReference type="Proteomes" id="UP000184052">
    <property type="component" value="Unassembled WGS sequence"/>
</dbReference>
<dbReference type="InterPro" id="IPR043128">
    <property type="entry name" value="Rev_trsase/Diguanyl_cyclase"/>
</dbReference>
<gene>
    <name evidence="1" type="ORF">SAMN02745751_00526</name>
</gene>
<dbReference type="STRING" id="1121476.SAMN02745751_00526"/>
<evidence type="ECO:0000313" key="1">
    <source>
        <dbReference type="EMBL" id="SHI54081.1"/>
    </source>
</evidence>
<sequence length="439" mass="50738">MRICFAGPEVRIILMKKTIGLFYDDIDPIYIIDGRDYYAQDFYEKLEKIKPGIDAMIFTGELHYNLYNKIFFPEVPCEYIKKDWSTLQNALLAITLKGIDFTNISIDSYPLSMVNHLVNNLNISLDDFHLIKRAKFEKDYSHSLFMQHKELYESGKVKGCLTAMYTTYLELIRDEIPCIYAEPTTDVIVKTVNRTRKLYFDKIGKTGNLAILIVRIMPKREYSYIRKDEYLYMHEKMKVAEEIYFFTRDTNAAIVNESIDKFVILMNRADFIEYTNGLQSFYLMNSIINNTNCDINIGIGYGFNPGEAKFNANLAIEKAGVDEKNATYIVTNSESSMGPLYFLNNNVNKDDSDVEDEYFQDLAKKSGLSQLKIYTLYSIIEKTKRNTFTSVELSTRMDMSLRSVNRMLKSLENAGLAKIVSKKTTGGKGRPRDIYELNI</sequence>
<dbReference type="EMBL" id="FQZL01000005">
    <property type="protein sequence ID" value="SHI54081.1"/>
    <property type="molecule type" value="Genomic_DNA"/>
</dbReference>
<protein>
    <submittedName>
        <fullName evidence="1">HTH domain-containing protein</fullName>
    </submittedName>
</protein>
<dbReference type="RefSeq" id="WP_073046692.1">
    <property type="nucleotide sequence ID" value="NZ_FQZL01000005.1"/>
</dbReference>
<evidence type="ECO:0000313" key="2">
    <source>
        <dbReference type="Proteomes" id="UP000184052"/>
    </source>
</evidence>
<dbReference type="InterPro" id="IPR036388">
    <property type="entry name" value="WH-like_DNA-bd_sf"/>
</dbReference>
<proteinExistence type="predicted"/>